<protein>
    <submittedName>
        <fullName evidence="1">LamB/YcsF family protein</fullName>
    </submittedName>
</protein>
<sequence>MSITLNSDMGEAFGIHTFGNDTALLDYVDTINVACGMHSGDPSTMAHTVTAALDANVTVGAHPGLPDPVGFGRREMMLTADEIRDLIRYQVGALTAFLDAAGAPLHHIKPHGALYEMLSRSEELMESACDVAEQYGVPILGLPHTAHQRVADRRGVEFVAEFYVDLDYNDDGTIIVNRTAAPHDLVHIEAKARRALVDGKTISIHGTEIDVTVESLCIHSDLHNAPDVAARLRTMVDQHAGNT</sequence>
<dbReference type="AlphaFoldDB" id="A0A076EDH5"/>
<accession>A0A076EDH5</accession>
<evidence type="ECO:0000313" key="1">
    <source>
        <dbReference type="EMBL" id="AII03153.1"/>
    </source>
</evidence>
<dbReference type="Gene3D" id="3.20.20.370">
    <property type="entry name" value="Glycoside hydrolase/deacetylase"/>
    <property type="match status" value="1"/>
</dbReference>
<dbReference type="InterPro" id="IPR011330">
    <property type="entry name" value="Glyco_hydro/deAcase_b/a-brl"/>
</dbReference>
<organism evidence="1 2">
    <name type="scientific">Rhodococcus opacus</name>
    <name type="common">Nocardia opaca</name>
    <dbReference type="NCBI Taxonomy" id="37919"/>
    <lineage>
        <taxon>Bacteria</taxon>
        <taxon>Bacillati</taxon>
        <taxon>Actinomycetota</taxon>
        <taxon>Actinomycetes</taxon>
        <taxon>Mycobacteriales</taxon>
        <taxon>Nocardiaceae</taxon>
        <taxon>Rhodococcus</taxon>
    </lineage>
</organism>
<dbReference type="SUPFAM" id="SSF88713">
    <property type="entry name" value="Glycoside hydrolase/deacetylase"/>
    <property type="match status" value="1"/>
</dbReference>
<dbReference type="InterPro" id="IPR005501">
    <property type="entry name" value="LamB/YcsF/PxpA-like"/>
</dbReference>
<dbReference type="Proteomes" id="UP000028488">
    <property type="component" value="Chromosome"/>
</dbReference>
<dbReference type="GO" id="GO:0005975">
    <property type="term" value="P:carbohydrate metabolic process"/>
    <property type="evidence" value="ECO:0007669"/>
    <property type="project" value="InterPro"/>
</dbReference>
<proteinExistence type="predicted"/>
<evidence type="ECO:0000313" key="2">
    <source>
        <dbReference type="Proteomes" id="UP000028488"/>
    </source>
</evidence>
<dbReference type="RefSeq" id="WP_128638222.1">
    <property type="nucleotide sequence ID" value="NZ_CP008947.1"/>
</dbReference>
<gene>
    <name evidence="1" type="ORF">EP51_00040</name>
</gene>
<name>A0A076EDH5_RHOOP</name>
<dbReference type="PANTHER" id="PTHR30292:SF0">
    <property type="entry name" value="5-OXOPROLINASE SUBUNIT A"/>
    <property type="match status" value="1"/>
</dbReference>
<dbReference type="Pfam" id="PF03746">
    <property type="entry name" value="LamB_YcsF"/>
    <property type="match status" value="1"/>
</dbReference>
<reference evidence="1 2" key="1">
    <citation type="submission" date="2014-07" db="EMBL/GenBank/DDBJ databases">
        <title>Genome Sequence of Rhodococcus opacus Strain R7, a Biodegrader of Mono- and Polycyclic Aromatic Hydrocarbons.</title>
        <authorList>
            <person name="Di Gennaro P."/>
            <person name="Zampolli J."/>
            <person name="Presti I."/>
            <person name="Cappelletti M."/>
            <person name="D'Ursi P."/>
            <person name="Orro A."/>
            <person name="Mezzelani A."/>
            <person name="Milanesi L."/>
        </authorList>
    </citation>
    <scope>NUCLEOTIDE SEQUENCE [LARGE SCALE GENOMIC DNA]</scope>
    <source>
        <strain evidence="1 2">R7</strain>
    </source>
</reference>
<dbReference type="PANTHER" id="PTHR30292">
    <property type="entry name" value="UNCHARACTERIZED PROTEIN YBGL-RELATED"/>
    <property type="match status" value="1"/>
</dbReference>
<dbReference type="NCBIfam" id="NF003814">
    <property type="entry name" value="PRK05406.1-3"/>
    <property type="match status" value="1"/>
</dbReference>
<dbReference type="EMBL" id="CP008947">
    <property type="protein sequence ID" value="AII03153.1"/>
    <property type="molecule type" value="Genomic_DNA"/>
</dbReference>
<dbReference type="eggNOG" id="COG1540">
    <property type="taxonomic scope" value="Bacteria"/>
</dbReference>